<dbReference type="GO" id="GO:0140359">
    <property type="term" value="F:ABC-type transporter activity"/>
    <property type="evidence" value="ECO:0007669"/>
    <property type="project" value="InterPro"/>
</dbReference>
<evidence type="ECO:0000313" key="8">
    <source>
        <dbReference type="Proteomes" id="UP000824110"/>
    </source>
</evidence>
<feature type="transmembrane region" description="Helical" evidence="5">
    <location>
        <begin position="353"/>
        <end position="375"/>
    </location>
</feature>
<dbReference type="PANTHER" id="PTHR43471">
    <property type="entry name" value="ABC TRANSPORTER PERMEASE"/>
    <property type="match status" value="1"/>
</dbReference>
<keyword evidence="2 5" id="KW-0812">Transmembrane</keyword>
<evidence type="ECO:0000256" key="3">
    <source>
        <dbReference type="ARBA" id="ARBA00022989"/>
    </source>
</evidence>
<evidence type="ECO:0000256" key="5">
    <source>
        <dbReference type="SAM" id="Phobius"/>
    </source>
</evidence>
<reference evidence="7" key="1">
    <citation type="submission" date="2020-10" db="EMBL/GenBank/DDBJ databases">
        <authorList>
            <person name="Gilroy R."/>
        </authorList>
    </citation>
    <scope>NUCLEOTIDE SEQUENCE</scope>
    <source>
        <strain evidence="7">CHK195-12923</strain>
    </source>
</reference>
<name>A0A9D1MIW6_9FIRM</name>
<accession>A0A9D1MIW6</accession>
<evidence type="ECO:0000313" key="7">
    <source>
        <dbReference type="EMBL" id="HIU61091.1"/>
    </source>
</evidence>
<evidence type="ECO:0000256" key="1">
    <source>
        <dbReference type="ARBA" id="ARBA00004141"/>
    </source>
</evidence>
<protein>
    <submittedName>
        <fullName evidence="7">ABC transporter permease</fullName>
    </submittedName>
</protein>
<feature type="transmembrane region" description="Helical" evidence="5">
    <location>
        <begin position="272"/>
        <end position="297"/>
    </location>
</feature>
<keyword evidence="3 5" id="KW-1133">Transmembrane helix</keyword>
<evidence type="ECO:0000256" key="2">
    <source>
        <dbReference type="ARBA" id="ARBA00022692"/>
    </source>
</evidence>
<dbReference type="InterPro" id="IPR013525">
    <property type="entry name" value="ABC2_TM"/>
</dbReference>
<feature type="transmembrane region" description="Helical" evidence="5">
    <location>
        <begin position="230"/>
        <end position="252"/>
    </location>
</feature>
<comment type="caution">
    <text evidence="7">The sequence shown here is derived from an EMBL/GenBank/DDBJ whole genome shotgun (WGS) entry which is preliminary data.</text>
</comment>
<feature type="transmembrane region" description="Helical" evidence="5">
    <location>
        <begin position="21"/>
        <end position="40"/>
    </location>
</feature>
<feature type="transmembrane region" description="Helical" evidence="5">
    <location>
        <begin position="309"/>
        <end position="333"/>
    </location>
</feature>
<dbReference type="Pfam" id="PF12698">
    <property type="entry name" value="ABC2_membrane_3"/>
    <property type="match status" value="1"/>
</dbReference>
<evidence type="ECO:0000259" key="6">
    <source>
        <dbReference type="Pfam" id="PF12698"/>
    </source>
</evidence>
<keyword evidence="4 5" id="KW-0472">Membrane</keyword>
<dbReference type="Proteomes" id="UP000824110">
    <property type="component" value="Unassembled WGS sequence"/>
</dbReference>
<gene>
    <name evidence="7" type="ORF">IAB69_00370</name>
</gene>
<dbReference type="EMBL" id="DVNE01000003">
    <property type="protein sequence ID" value="HIU61091.1"/>
    <property type="molecule type" value="Genomic_DNA"/>
</dbReference>
<proteinExistence type="predicted"/>
<dbReference type="PANTHER" id="PTHR43471:SF3">
    <property type="entry name" value="ABC TRANSPORTER PERMEASE PROTEIN NATB"/>
    <property type="match status" value="1"/>
</dbReference>
<dbReference type="GO" id="GO:0016020">
    <property type="term" value="C:membrane"/>
    <property type="evidence" value="ECO:0007669"/>
    <property type="project" value="UniProtKB-SubCell"/>
</dbReference>
<organism evidence="7 8">
    <name type="scientific">Candidatus Coproplasma excrementigallinarum</name>
    <dbReference type="NCBI Taxonomy" id="2840747"/>
    <lineage>
        <taxon>Bacteria</taxon>
        <taxon>Bacillati</taxon>
        <taxon>Bacillota</taxon>
        <taxon>Clostridia</taxon>
        <taxon>Eubacteriales</taxon>
        <taxon>Candidatus Coproplasma</taxon>
    </lineage>
</organism>
<evidence type="ECO:0000256" key="4">
    <source>
        <dbReference type="ARBA" id="ARBA00023136"/>
    </source>
</evidence>
<dbReference type="AlphaFoldDB" id="A0A9D1MIW6"/>
<sequence length="388" mass="41778">MSGIIAIIKKEFARFFMDRRMLLTTIIMPGLLIYVVYTIMGSVMGGLIGGDGKSSAVVKNMPSSVAPYFAVAEGLEIGTAVEDDDYYLDRIQDGALDLYVVFPENFDDIIADRNEADYRAPNVDIYYNSAESNSSMAYSLVTGILQMYENQISNVFNVNSDSDVIYDLAVSGNAASYILSAIVPMVLLVMMFSGCMAVAPESIAGEKERGTFATMLVTPVKRSYIAIGKIVSLSCISLLSGLSSFLGLILSLPNLLQGSVDMDLSVFGAGDYIMILGVMLSTVLLIVSLISCISALAKSVKEANSYIGPLNIVVVVVGLLSSLLGGQSSPLLYLIPVYNSALIVTDVMSLSVLPLNFCITIVANIVYACVFGFILTRMFKSERVMFGR</sequence>
<comment type="subcellular location">
    <subcellularLocation>
        <location evidence="1">Membrane</location>
        <topology evidence="1">Multi-pass membrane protein</topology>
    </subcellularLocation>
</comment>
<feature type="domain" description="ABC-2 type transporter transmembrane" evidence="6">
    <location>
        <begin position="20"/>
        <end position="375"/>
    </location>
</feature>
<reference evidence="7" key="2">
    <citation type="journal article" date="2021" name="PeerJ">
        <title>Extensive microbial diversity within the chicken gut microbiome revealed by metagenomics and culture.</title>
        <authorList>
            <person name="Gilroy R."/>
            <person name="Ravi A."/>
            <person name="Getino M."/>
            <person name="Pursley I."/>
            <person name="Horton D.L."/>
            <person name="Alikhan N.F."/>
            <person name="Baker D."/>
            <person name="Gharbi K."/>
            <person name="Hall N."/>
            <person name="Watson M."/>
            <person name="Adriaenssens E.M."/>
            <person name="Foster-Nyarko E."/>
            <person name="Jarju S."/>
            <person name="Secka A."/>
            <person name="Antonio M."/>
            <person name="Oren A."/>
            <person name="Chaudhuri R.R."/>
            <person name="La Ragione R."/>
            <person name="Hildebrand F."/>
            <person name="Pallen M.J."/>
        </authorList>
    </citation>
    <scope>NUCLEOTIDE SEQUENCE</scope>
    <source>
        <strain evidence="7">CHK195-12923</strain>
    </source>
</reference>
<feature type="transmembrane region" description="Helical" evidence="5">
    <location>
        <begin position="177"/>
        <end position="199"/>
    </location>
</feature>